<gene>
    <name evidence="5" type="ORF">SGPV125</name>
</gene>
<dbReference type="GeneID" id="25392292"/>
<evidence type="ECO:0000313" key="6">
    <source>
        <dbReference type="Proteomes" id="UP000105007"/>
    </source>
</evidence>
<dbReference type="InterPro" id="IPR008789">
    <property type="entry name" value="Poxvirus_intermed-TF"/>
</dbReference>
<dbReference type="KEGG" id="vg:25392292"/>
<dbReference type="Proteomes" id="UP000105007">
    <property type="component" value="Segment"/>
</dbReference>
<dbReference type="EMBL" id="KT159937">
    <property type="protein sequence ID" value="AKR04249.1"/>
    <property type="molecule type" value="Genomic_DNA"/>
</dbReference>
<dbReference type="RefSeq" id="YP_009162497.1">
    <property type="nucleotide sequence ID" value="NC_027707.1"/>
</dbReference>
<reference evidence="5 6" key="1">
    <citation type="journal article" date="2015" name="J. Virol.">
        <title>Salmon gill poxvirus, the deepest representative of the Chordopoxvirinae.</title>
        <authorList>
            <person name="Gjessing M.C."/>
            <person name="Yutin N."/>
            <person name="Tengs T."/>
            <person name="Senkevich T."/>
            <person name="Koonin E.V."/>
            <person name="Ronning H.P."/>
            <person name="Alarson M."/>
            <person name="Ylving S."/>
            <person name="Lie K.-I."/>
            <person name="Saure B."/>
            <person name="Tran L."/>
            <person name="Moss B."/>
            <person name="Dale O.B."/>
        </authorList>
    </citation>
    <scope>NUCLEOTIDE SEQUENCE [LARGE SCALE GENOMIC DNA]</scope>
    <source>
        <strain evidence="5">2012-04-F277-L3G</strain>
    </source>
</reference>
<dbReference type="OrthoDB" id="5001at10239"/>
<evidence type="ECO:0000256" key="4">
    <source>
        <dbReference type="ARBA" id="ARBA00023159"/>
    </source>
</evidence>
<keyword evidence="3" id="KW-0804">Transcription</keyword>
<accession>A0A0H4YFM3</accession>
<comment type="function">
    <text evidence="1">Acts with RNA polymerase to initiate transcription from intermediate gene promoters.</text>
</comment>
<evidence type="ECO:0000313" key="5">
    <source>
        <dbReference type="EMBL" id="AKR04249.1"/>
    </source>
</evidence>
<evidence type="ECO:0000256" key="1">
    <source>
        <dbReference type="ARBA" id="ARBA00003344"/>
    </source>
</evidence>
<sequence length="405" mass="47261">MNTILNLLHELSESGYTRSIFNFYIKNESDKILGTLLEELKSKIELTDDWDSLWNNPKLPQDLLFKFKNSIQGIHLCLQDKTHIFRNPSCLTKSPDIKVKCLESGRLQFELPNKKPVDDMIKIYQTGKINNPNDLVYWVLRDKNPVISYLKTINRKKRTRFTELYKEVLNKPHRSNFSGIMSNEFQDDHITKLDNTSPWIKEYSTRLRLQMSGDKIISGGRTGLSQSIDITLKNKTCLILFKNGTFHALLSKKDNETFLEFINLILDVLEFVCLFQIIFVRADSDLFKFGACLQSVDRTSVTDTLKILDPKVNMFYPIRNLSLGILNIINTTMKMSKDFFIILKELNKSKQIKLYKPNYINFVVIKNPKELITLINDFHDTLKRVKKVYKQKRTNPLFNSVPDID</sequence>
<keyword evidence="3" id="KW-0805">Transcription regulation</keyword>
<name>A0A0H4YFM3_9POXV</name>
<organism evidence="5 6">
    <name type="scientific">Salmon gill poxvirus</name>
    <dbReference type="NCBI Taxonomy" id="1680908"/>
    <lineage>
        <taxon>Viruses</taxon>
        <taxon>Varidnaviria</taxon>
        <taxon>Bamfordvirae</taxon>
        <taxon>Nucleocytoviricota</taxon>
        <taxon>Pokkesviricetes</taxon>
        <taxon>Chitovirales</taxon>
        <taxon>Poxviridae</taxon>
        <taxon>Chordopoxvirinae</taxon>
        <taxon>Salmonpoxvirus</taxon>
        <taxon>Salmonpoxvirus gillpox</taxon>
        <taxon>Salmon gillpox virus</taxon>
    </lineage>
</organism>
<proteinExistence type="predicted"/>
<evidence type="ECO:0000256" key="2">
    <source>
        <dbReference type="ARBA" id="ARBA00015436"/>
    </source>
</evidence>
<keyword evidence="6" id="KW-1185">Reference proteome</keyword>
<evidence type="ECO:0000256" key="3">
    <source>
        <dbReference type="ARBA" id="ARBA00023015"/>
    </source>
</evidence>
<dbReference type="Pfam" id="PF05718">
    <property type="entry name" value="Pox_int_trans"/>
    <property type="match status" value="1"/>
</dbReference>
<keyword evidence="4" id="KW-0010">Activator</keyword>
<protein>
    <recommendedName>
        <fullName evidence="2">Intermediate transcription factor 3 large subunit</fullName>
    </recommendedName>
</protein>